<evidence type="ECO:0000313" key="3">
    <source>
        <dbReference type="Proteomes" id="UP000736672"/>
    </source>
</evidence>
<sequence>MSAVKRDLFYVPLVAQRRPFQGHSSGPAPPAHSFSKVSTALSASTGYRRGKARADQPQDPQACGGHRGLCSPGFSTNSTHIISAFTPPSDRHTPSTPIVDHSLEMHSTAQQARWPVAASNCPAAPFSNAIDSSPPSALRAILHPRSYLDDKALESLAELSRPQQVSSGGRCLSMVEQILRYSPNARWMAMPLPAITHCSPCYLPSGLTLKLNRPPAVVFKAVSSFS</sequence>
<feature type="compositionally biased region" description="Polar residues" evidence="1">
    <location>
        <begin position="35"/>
        <end position="45"/>
    </location>
</feature>
<accession>A0A9P9GX86</accession>
<comment type="caution">
    <text evidence="2">The sequence shown here is derived from an EMBL/GenBank/DDBJ whole genome shotgun (WGS) entry which is preliminary data.</text>
</comment>
<proteinExistence type="predicted"/>
<evidence type="ECO:0000313" key="2">
    <source>
        <dbReference type="EMBL" id="KAH7246846.1"/>
    </source>
</evidence>
<dbReference type="EMBL" id="JAGTJS010000016">
    <property type="protein sequence ID" value="KAH7246846.1"/>
    <property type="molecule type" value="Genomic_DNA"/>
</dbReference>
<name>A0A9P9GX86_FUSSL</name>
<gene>
    <name evidence="2" type="ORF">B0J15DRAFT_468921</name>
</gene>
<dbReference type="AlphaFoldDB" id="A0A9P9GX86"/>
<feature type="region of interest" description="Disordered" evidence="1">
    <location>
        <begin position="19"/>
        <end position="68"/>
    </location>
</feature>
<keyword evidence="3" id="KW-1185">Reference proteome</keyword>
<evidence type="ECO:0000256" key="1">
    <source>
        <dbReference type="SAM" id="MobiDB-lite"/>
    </source>
</evidence>
<dbReference type="Proteomes" id="UP000736672">
    <property type="component" value="Unassembled WGS sequence"/>
</dbReference>
<reference evidence="2" key="1">
    <citation type="journal article" date="2021" name="Nat. Commun.">
        <title>Genetic determinants of endophytism in the Arabidopsis root mycobiome.</title>
        <authorList>
            <person name="Mesny F."/>
            <person name="Miyauchi S."/>
            <person name="Thiergart T."/>
            <person name="Pickel B."/>
            <person name="Atanasova L."/>
            <person name="Karlsson M."/>
            <person name="Huettel B."/>
            <person name="Barry K.W."/>
            <person name="Haridas S."/>
            <person name="Chen C."/>
            <person name="Bauer D."/>
            <person name="Andreopoulos W."/>
            <person name="Pangilinan J."/>
            <person name="LaButti K."/>
            <person name="Riley R."/>
            <person name="Lipzen A."/>
            <person name="Clum A."/>
            <person name="Drula E."/>
            <person name="Henrissat B."/>
            <person name="Kohler A."/>
            <person name="Grigoriev I.V."/>
            <person name="Martin F.M."/>
            <person name="Hacquard S."/>
        </authorList>
    </citation>
    <scope>NUCLEOTIDE SEQUENCE</scope>
    <source>
        <strain evidence="2">FSSC 5 MPI-SDFR-AT-0091</strain>
    </source>
</reference>
<organism evidence="2 3">
    <name type="scientific">Fusarium solani</name>
    <name type="common">Filamentous fungus</name>
    <dbReference type="NCBI Taxonomy" id="169388"/>
    <lineage>
        <taxon>Eukaryota</taxon>
        <taxon>Fungi</taxon>
        <taxon>Dikarya</taxon>
        <taxon>Ascomycota</taxon>
        <taxon>Pezizomycotina</taxon>
        <taxon>Sordariomycetes</taxon>
        <taxon>Hypocreomycetidae</taxon>
        <taxon>Hypocreales</taxon>
        <taxon>Nectriaceae</taxon>
        <taxon>Fusarium</taxon>
        <taxon>Fusarium solani species complex</taxon>
    </lineage>
</organism>
<protein>
    <submittedName>
        <fullName evidence="2">Uncharacterized protein</fullName>
    </submittedName>
</protein>